<evidence type="ECO:0000313" key="3">
    <source>
        <dbReference type="EMBL" id="CAE8672508.1"/>
    </source>
</evidence>
<dbReference type="Pfam" id="PF00012">
    <property type="entry name" value="HSP70"/>
    <property type="match status" value="1"/>
</dbReference>
<dbReference type="Proteomes" id="UP000626109">
    <property type="component" value="Unassembled WGS sequence"/>
</dbReference>
<evidence type="ECO:0000313" key="4">
    <source>
        <dbReference type="Proteomes" id="UP000626109"/>
    </source>
</evidence>
<dbReference type="Gene3D" id="3.30.420.40">
    <property type="match status" value="2"/>
</dbReference>
<gene>
    <name evidence="3" type="ORF">PGLA2088_LOCUS18105</name>
</gene>
<reference evidence="3" key="1">
    <citation type="submission" date="2021-02" db="EMBL/GenBank/DDBJ databases">
        <authorList>
            <person name="Dougan E. K."/>
            <person name="Rhodes N."/>
            <person name="Thang M."/>
            <person name="Chan C."/>
        </authorList>
    </citation>
    <scope>NUCLEOTIDE SEQUENCE</scope>
</reference>
<dbReference type="PANTHER" id="PTHR45639">
    <property type="entry name" value="HSC70CB, ISOFORM G-RELATED"/>
    <property type="match status" value="1"/>
</dbReference>
<protein>
    <submittedName>
        <fullName evidence="3">Uncharacterized protein</fullName>
    </submittedName>
</protein>
<comment type="caution">
    <text evidence="3">The sequence shown here is derived from an EMBL/GenBank/DDBJ whole genome shotgun (WGS) entry which is preliminary data.</text>
</comment>
<sequence>MWRAGLSIDLGSTTLRAAASAWFGAEVKTHADLAIPAFIALTSAGKVLIGHEAQSVEQQSPGNVFRVGSLLRRLHEQRANDPEGLEPPPRVTVASVAGRPRDMLVAELLAMLFWRLREVAQERLGLDAVESLVLSVPALLGMVQRRTLEEAAVLAGFRRLRLLRSPLGAVLWKYLTPSTRSVCGAQVACGTGKKGKGAEERRSEGELQVLAIDVGSGHLSCTLVVIENGVFEVRWAGGRVVGGSDIDECLAKSCAARARRSRGEPGAGPLLLDSVQPAAWQRLLNACEKAKRSLTTAASGTVRVPVHKDVWSACGVGGERPSESVELPTASDVEE</sequence>
<dbReference type="SUPFAM" id="SSF53067">
    <property type="entry name" value="Actin-like ATPase domain"/>
    <property type="match status" value="2"/>
</dbReference>
<dbReference type="InterPro" id="IPR043129">
    <property type="entry name" value="ATPase_NBD"/>
</dbReference>
<name>A0A813JBW8_POLGL</name>
<evidence type="ECO:0000256" key="2">
    <source>
        <dbReference type="ARBA" id="ARBA00022840"/>
    </source>
</evidence>
<keyword evidence="2" id="KW-0067">ATP-binding</keyword>
<dbReference type="GO" id="GO:0030968">
    <property type="term" value="P:endoplasmic reticulum unfolded protein response"/>
    <property type="evidence" value="ECO:0007669"/>
    <property type="project" value="TreeGrafter"/>
</dbReference>
<dbReference type="Gene3D" id="3.90.640.10">
    <property type="entry name" value="Actin, Chain A, domain 4"/>
    <property type="match status" value="1"/>
</dbReference>
<feature type="non-terminal residue" evidence="3">
    <location>
        <position position="1"/>
    </location>
</feature>
<dbReference type="InterPro" id="IPR013126">
    <property type="entry name" value="Hsp_70_fam"/>
</dbReference>
<dbReference type="GO" id="GO:0005524">
    <property type="term" value="F:ATP binding"/>
    <property type="evidence" value="ECO:0007669"/>
    <property type="project" value="UniProtKB-KW"/>
</dbReference>
<accession>A0A813JBW8</accession>
<dbReference type="GO" id="GO:0034663">
    <property type="term" value="C:endoplasmic reticulum chaperone complex"/>
    <property type="evidence" value="ECO:0007669"/>
    <property type="project" value="TreeGrafter"/>
</dbReference>
<organism evidence="3 4">
    <name type="scientific">Polarella glacialis</name>
    <name type="common">Dinoflagellate</name>
    <dbReference type="NCBI Taxonomy" id="89957"/>
    <lineage>
        <taxon>Eukaryota</taxon>
        <taxon>Sar</taxon>
        <taxon>Alveolata</taxon>
        <taxon>Dinophyceae</taxon>
        <taxon>Suessiales</taxon>
        <taxon>Suessiaceae</taxon>
        <taxon>Polarella</taxon>
    </lineage>
</organism>
<dbReference type="EMBL" id="CAJNNW010024453">
    <property type="protein sequence ID" value="CAE8672508.1"/>
    <property type="molecule type" value="Genomic_DNA"/>
</dbReference>
<keyword evidence="1" id="KW-0547">Nucleotide-binding</keyword>
<dbReference type="GO" id="GO:0140662">
    <property type="term" value="F:ATP-dependent protein folding chaperone"/>
    <property type="evidence" value="ECO:0007669"/>
    <property type="project" value="InterPro"/>
</dbReference>
<proteinExistence type="predicted"/>
<dbReference type="PANTHER" id="PTHR45639:SF34">
    <property type="entry name" value="CHAPERONE PROTEIN DNAK"/>
    <property type="match status" value="1"/>
</dbReference>
<evidence type="ECO:0000256" key="1">
    <source>
        <dbReference type="ARBA" id="ARBA00022741"/>
    </source>
</evidence>
<dbReference type="AlphaFoldDB" id="A0A813JBW8"/>